<feature type="transmembrane region" description="Helical" evidence="1">
    <location>
        <begin position="45"/>
        <end position="66"/>
    </location>
</feature>
<comment type="caution">
    <text evidence="2">The sequence shown here is derived from an EMBL/GenBank/DDBJ whole genome shotgun (WGS) entry which is preliminary data.</text>
</comment>
<reference evidence="2" key="1">
    <citation type="submission" date="2022-07" db="EMBL/GenBank/DDBJ databases">
        <title>Enhanced cultured diversity of the mouse gut microbiota enables custom-made synthetic communities.</title>
        <authorList>
            <person name="Afrizal A."/>
        </authorList>
    </citation>
    <scope>NUCLEOTIDE SEQUENCE</scope>
    <source>
        <strain evidence="2">DSM 100219</strain>
    </source>
</reference>
<feature type="transmembrane region" description="Helical" evidence="1">
    <location>
        <begin position="78"/>
        <end position="96"/>
    </location>
</feature>
<keyword evidence="1" id="KW-0812">Transmembrane</keyword>
<protein>
    <submittedName>
        <fullName evidence="2">DUF3021 domain-containing protein</fullName>
    </submittedName>
</protein>
<keyword evidence="1" id="KW-0472">Membrane</keyword>
<sequence length="141" mass="16255">MKKINESIISGLIGIGIGMIWFGVEVLFSLHGRNFASATVEVSNLIFWILASFIIGNFFYVASFVFSKDDWSLRKQIIVNFFVCLVAWLIFTFALNDFAFSWLLLIEAFGEFLLMYAIAYGAYLLHLFREIKEINNKLKEN</sequence>
<dbReference type="EMBL" id="JANKAU010000005">
    <property type="protein sequence ID" value="MCR1914961.1"/>
    <property type="molecule type" value="Genomic_DNA"/>
</dbReference>
<dbReference type="RefSeq" id="WP_146283210.1">
    <property type="nucleotide sequence ID" value="NZ_JANKAU010000005.1"/>
</dbReference>
<dbReference type="Proteomes" id="UP001206357">
    <property type="component" value="Unassembled WGS sequence"/>
</dbReference>
<evidence type="ECO:0000313" key="3">
    <source>
        <dbReference type="Proteomes" id="UP001206357"/>
    </source>
</evidence>
<feature type="transmembrane region" description="Helical" evidence="1">
    <location>
        <begin position="102"/>
        <end position="125"/>
    </location>
</feature>
<feature type="transmembrane region" description="Helical" evidence="1">
    <location>
        <begin position="12"/>
        <end position="30"/>
    </location>
</feature>
<keyword evidence="1" id="KW-1133">Transmembrane helix</keyword>
<accession>A0AAW5M3Z8</accession>
<gene>
    <name evidence="2" type="ORF">NSA17_05910</name>
</gene>
<dbReference type="Pfam" id="PF11457">
    <property type="entry name" value="DUF3021"/>
    <property type="match status" value="1"/>
</dbReference>
<proteinExistence type="predicted"/>
<dbReference type="AlphaFoldDB" id="A0AAW5M3Z8"/>
<dbReference type="InterPro" id="IPR021560">
    <property type="entry name" value="DUF3021"/>
</dbReference>
<evidence type="ECO:0000313" key="2">
    <source>
        <dbReference type="EMBL" id="MCR1914961.1"/>
    </source>
</evidence>
<evidence type="ECO:0000256" key="1">
    <source>
        <dbReference type="SAM" id="Phobius"/>
    </source>
</evidence>
<name>A0AAW5M3Z8_LACJH</name>
<organism evidence="2 3">
    <name type="scientific">Lactobacillus johnsonii</name>
    <dbReference type="NCBI Taxonomy" id="33959"/>
    <lineage>
        <taxon>Bacteria</taxon>
        <taxon>Bacillati</taxon>
        <taxon>Bacillota</taxon>
        <taxon>Bacilli</taxon>
        <taxon>Lactobacillales</taxon>
        <taxon>Lactobacillaceae</taxon>
        <taxon>Lactobacillus</taxon>
    </lineage>
</organism>